<evidence type="ECO:0000256" key="5">
    <source>
        <dbReference type="ARBA" id="ARBA00022553"/>
    </source>
</evidence>
<sequence>MGENRGIRTRVLLVAAMAVIIASATFGSLLIVRHQLEAQVTQGLTKDLEHSVITFQNLESQRLAGLEEENALLADLPTLKALMTTSDQATIEDGGVHFWKISESDLFALADNKGRVAAAYVKDPTGSRQLATDVSQLFKTPTPRYLVSSGHLYACSVHPLYFGREKDGVLLGYVISGFVIGPDLLRQISQVTAVEATFLSQGRSLASTLDESVVRQMVGTTIVEGHDLNAPVTLTLGNARFIVAMRDLTPSSPVPLQLVVMKSFDQAEQSIRQIDRLVLFAGFLALIIGTVLMIWLSRIVTRPLEDLATGVRAFGVGDSSHLLPSDGTREVRQLSLAFAGMRDEIMRTNLALLESERLATIGRMASSVSHDLRHYLASVYANSEFLASSPLSESERGEILSDIRTAVHGTTELIESMLIFSRTGAAIRRSHELVATLMERALSLLHAHPDAAGVTLTANYGDPADSAALVDGKQIERAIYNLLLNACQSARTGEKEARVQAHLGVRDGVISIEVEDNGPGVAENVRSSMFQPFVSEGKQKGSGLGLTLANCIAAEHGGEVILVTSSPGQTIFRMTIARGIVQHTSPESANQKRWAAG</sequence>
<evidence type="ECO:0000256" key="1">
    <source>
        <dbReference type="ARBA" id="ARBA00000085"/>
    </source>
</evidence>
<keyword evidence="8" id="KW-0418">Kinase</keyword>
<evidence type="ECO:0000256" key="6">
    <source>
        <dbReference type="ARBA" id="ARBA00022679"/>
    </source>
</evidence>
<dbReference type="CDD" id="cd00082">
    <property type="entry name" value="HisKA"/>
    <property type="match status" value="1"/>
</dbReference>
<dbReference type="InterPro" id="IPR004358">
    <property type="entry name" value="Sig_transdc_His_kin-like_C"/>
</dbReference>
<evidence type="ECO:0000256" key="3">
    <source>
        <dbReference type="ARBA" id="ARBA00012438"/>
    </source>
</evidence>
<dbReference type="InterPro" id="IPR036097">
    <property type="entry name" value="HisK_dim/P_sf"/>
</dbReference>
<feature type="domain" description="Histidine kinase" evidence="11">
    <location>
        <begin position="367"/>
        <end position="580"/>
    </location>
</feature>
<dbReference type="GO" id="GO:0005524">
    <property type="term" value="F:ATP binding"/>
    <property type="evidence" value="ECO:0007669"/>
    <property type="project" value="UniProtKB-KW"/>
</dbReference>
<dbReference type="InterPro" id="IPR050980">
    <property type="entry name" value="2C_sensor_his_kinase"/>
</dbReference>
<proteinExistence type="predicted"/>
<dbReference type="Gene3D" id="1.10.287.130">
    <property type="match status" value="1"/>
</dbReference>
<dbReference type="PANTHER" id="PTHR44936:SF10">
    <property type="entry name" value="SENSOR PROTEIN RSTB"/>
    <property type="match status" value="1"/>
</dbReference>
<dbReference type="SMART" id="SM00387">
    <property type="entry name" value="HATPase_c"/>
    <property type="match status" value="1"/>
</dbReference>
<organism evidence="13">
    <name type="scientific">Telmatobacter sp. DSM 110680</name>
    <dbReference type="NCBI Taxonomy" id="3036704"/>
    <lineage>
        <taxon>Bacteria</taxon>
        <taxon>Pseudomonadati</taxon>
        <taxon>Acidobacteriota</taxon>
        <taxon>Terriglobia</taxon>
        <taxon>Terriglobales</taxon>
        <taxon>Acidobacteriaceae</taxon>
        <taxon>Telmatobacter</taxon>
    </lineage>
</organism>
<dbReference type="EMBL" id="CP121196">
    <property type="protein sequence ID" value="XBH18814.1"/>
    <property type="molecule type" value="Genomic_DNA"/>
</dbReference>
<keyword evidence="10" id="KW-0812">Transmembrane</keyword>
<evidence type="ECO:0000256" key="4">
    <source>
        <dbReference type="ARBA" id="ARBA00022475"/>
    </source>
</evidence>
<keyword evidence="4" id="KW-1003">Cell membrane</keyword>
<dbReference type="Pfam" id="PF00672">
    <property type="entry name" value="HAMP"/>
    <property type="match status" value="1"/>
</dbReference>
<protein>
    <recommendedName>
        <fullName evidence="3">histidine kinase</fullName>
        <ecNumber evidence="3">2.7.13.3</ecNumber>
    </recommendedName>
</protein>
<dbReference type="GO" id="GO:0005886">
    <property type="term" value="C:plasma membrane"/>
    <property type="evidence" value="ECO:0007669"/>
    <property type="project" value="UniProtKB-SubCell"/>
</dbReference>
<evidence type="ECO:0000259" key="12">
    <source>
        <dbReference type="PROSITE" id="PS50885"/>
    </source>
</evidence>
<dbReference type="InterPro" id="IPR036890">
    <property type="entry name" value="HATPase_C_sf"/>
</dbReference>
<accession>A0AAU7DLN9</accession>
<dbReference type="PANTHER" id="PTHR44936">
    <property type="entry name" value="SENSOR PROTEIN CREC"/>
    <property type="match status" value="1"/>
</dbReference>
<evidence type="ECO:0000259" key="11">
    <source>
        <dbReference type="PROSITE" id="PS50109"/>
    </source>
</evidence>
<keyword evidence="10" id="KW-1133">Transmembrane helix</keyword>
<dbReference type="PROSITE" id="PS50885">
    <property type="entry name" value="HAMP"/>
    <property type="match status" value="1"/>
</dbReference>
<evidence type="ECO:0000313" key="13">
    <source>
        <dbReference type="EMBL" id="XBH18814.1"/>
    </source>
</evidence>
<feature type="transmembrane region" description="Helical" evidence="10">
    <location>
        <begin position="12"/>
        <end position="32"/>
    </location>
</feature>
<dbReference type="InterPro" id="IPR003660">
    <property type="entry name" value="HAMP_dom"/>
</dbReference>
<dbReference type="SUPFAM" id="SSF47384">
    <property type="entry name" value="Homodimeric domain of signal transducing histidine kinase"/>
    <property type="match status" value="1"/>
</dbReference>
<dbReference type="RefSeq" id="WP_348264032.1">
    <property type="nucleotide sequence ID" value="NZ_CP121196.1"/>
</dbReference>
<evidence type="ECO:0000256" key="10">
    <source>
        <dbReference type="SAM" id="Phobius"/>
    </source>
</evidence>
<feature type="domain" description="HAMP" evidence="12">
    <location>
        <begin position="298"/>
        <end position="350"/>
    </location>
</feature>
<dbReference type="Pfam" id="PF02518">
    <property type="entry name" value="HATPase_c"/>
    <property type="match status" value="1"/>
</dbReference>
<dbReference type="EC" id="2.7.13.3" evidence="3"/>
<name>A0AAU7DLN9_9BACT</name>
<gene>
    <name evidence="13" type="ORF">P8935_05740</name>
</gene>
<evidence type="ECO:0000256" key="2">
    <source>
        <dbReference type="ARBA" id="ARBA00004651"/>
    </source>
</evidence>
<dbReference type="Gene3D" id="3.30.565.10">
    <property type="entry name" value="Histidine kinase-like ATPase, C-terminal domain"/>
    <property type="match status" value="1"/>
</dbReference>
<feature type="transmembrane region" description="Helical" evidence="10">
    <location>
        <begin position="277"/>
        <end position="296"/>
    </location>
</feature>
<dbReference type="SMART" id="SM00388">
    <property type="entry name" value="HisKA"/>
    <property type="match status" value="1"/>
</dbReference>
<dbReference type="Gene3D" id="6.10.340.10">
    <property type="match status" value="1"/>
</dbReference>
<comment type="subcellular location">
    <subcellularLocation>
        <location evidence="2">Cell membrane</location>
        <topology evidence="2">Multi-pass membrane protein</topology>
    </subcellularLocation>
</comment>
<dbReference type="Pfam" id="PF00512">
    <property type="entry name" value="HisKA"/>
    <property type="match status" value="1"/>
</dbReference>
<comment type="catalytic activity">
    <reaction evidence="1">
        <text>ATP + protein L-histidine = ADP + protein N-phospho-L-histidine.</text>
        <dbReference type="EC" id="2.7.13.3"/>
    </reaction>
</comment>
<keyword evidence="5" id="KW-0597">Phosphoprotein</keyword>
<evidence type="ECO:0000256" key="9">
    <source>
        <dbReference type="ARBA" id="ARBA00022840"/>
    </source>
</evidence>
<reference evidence="13" key="1">
    <citation type="submission" date="2023-03" db="EMBL/GenBank/DDBJ databases">
        <title>Edaphobacter sp.</title>
        <authorList>
            <person name="Huber K.J."/>
            <person name="Papendorf J."/>
            <person name="Pilke C."/>
            <person name="Bunk B."/>
            <person name="Sproeer C."/>
            <person name="Pester M."/>
        </authorList>
    </citation>
    <scope>NUCLEOTIDE SEQUENCE</scope>
    <source>
        <strain evidence="13">DSM 110680</strain>
    </source>
</reference>
<keyword evidence="6" id="KW-0808">Transferase</keyword>
<keyword evidence="7" id="KW-0547">Nucleotide-binding</keyword>
<dbReference type="InterPro" id="IPR003661">
    <property type="entry name" value="HisK_dim/P_dom"/>
</dbReference>
<dbReference type="GO" id="GO:0000155">
    <property type="term" value="F:phosphorelay sensor kinase activity"/>
    <property type="evidence" value="ECO:0007669"/>
    <property type="project" value="InterPro"/>
</dbReference>
<dbReference type="AlphaFoldDB" id="A0AAU7DLN9"/>
<keyword evidence="10" id="KW-0472">Membrane</keyword>
<keyword evidence="9 13" id="KW-0067">ATP-binding</keyword>
<dbReference type="InterPro" id="IPR005467">
    <property type="entry name" value="His_kinase_dom"/>
</dbReference>
<dbReference type="SMART" id="SM00304">
    <property type="entry name" value="HAMP"/>
    <property type="match status" value="1"/>
</dbReference>
<evidence type="ECO:0000256" key="8">
    <source>
        <dbReference type="ARBA" id="ARBA00022777"/>
    </source>
</evidence>
<dbReference type="SUPFAM" id="SSF55874">
    <property type="entry name" value="ATPase domain of HSP90 chaperone/DNA topoisomerase II/histidine kinase"/>
    <property type="match status" value="1"/>
</dbReference>
<dbReference type="InterPro" id="IPR003594">
    <property type="entry name" value="HATPase_dom"/>
</dbReference>
<dbReference type="PRINTS" id="PR00344">
    <property type="entry name" value="BCTRLSENSOR"/>
</dbReference>
<dbReference type="PROSITE" id="PS50109">
    <property type="entry name" value="HIS_KIN"/>
    <property type="match status" value="1"/>
</dbReference>
<evidence type="ECO:0000256" key="7">
    <source>
        <dbReference type="ARBA" id="ARBA00022741"/>
    </source>
</evidence>